<dbReference type="InterPro" id="IPR042197">
    <property type="entry name" value="Apaf_helical"/>
</dbReference>
<reference evidence="9" key="1">
    <citation type="journal article" date="2019" name="Gigascience">
        <title>De novo genome assembly of the endangered Acer yangbiense, a plant species with extremely small populations endemic to Yunnan Province, China.</title>
        <authorList>
            <person name="Yang J."/>
            <person name="Wariss H.M."/>
            <person name="Tao L."/>
            <person name="Zhang R."/>
            <person name="Yun Q."/>
            <person name="Hollingsworth P."/>
            <person name="Dao Z."/>
            <person name="Luo G."/>
            <person name="Guo H."/>
            <person name="Ma Y."/>
            <person name="Sun W."/>
        </authorList>
    </citation>
    <scope>NUCLEOTIDE SEQUENCE [LARGE SCALE GENOMIC DNA]</scope>
    <source>
        <strain evidence="9">cv. Malutang</strain>
    </source>
</reference>
<feature type="coiled-coil region" evidence="5">
    <location>
        <begin position="34"/>
        <end position="61"/>
    </location>
</feature>
<keyword evidence="4" id="KW-0067">ATP-binding</keyword>
<feature type="region of interest" description="Disordered" evidence="6">
    <location>
        <begin position="322"/>
        <end position="344"/>
    </location>
</feature>
<dbReference type="SMART" id="SM00382">
    <property type="entry name" value="AAA"/>
    <property type="match status" value="1"/>
</dbReference>
<comment type="caution">
    <text evidence="8">The sequence shown here is derived from an EMBL/GenBank/DDBJ whole genome shotgun (WGS) entry which is preliminary data.</text>
</comment>
<feature type="domain" description="AAA+ ATPase" evidence="7">
    <location>
        <begin position="173"/>
        <end position="367"/>
    </location>
</feature>
<dbReference type="GO" id="GO:0005524">
    <property type="term" value="F:ATP binding"/>
    <property type="evidence" value="ECO:0007669"/>
    <property type="project" value="UniProtKB-KW"/>
</dbReference>
<dbReference type="Proteomes" id="UP000323000">
    <property type="component" value="Chromosome 7"/>
</dbReference>
<evidence type="ECO:0000256" key="3">
    <source>
        <dbReference type="ARBA" id="ARBA00022821"/>
    </source>
</evidence>
<evidence type="ECO:0000256" key="4">
    <source>
        <dbReference type="ARBA" id="ARBA00022840"/>
    </source>
</evidence>
<dbReference type="Pfam" id="PF00931">
    <property type="entry name" value="NB-ARC"/>
    <property type="match status" value="1"/>
</dbReference>
<protein>
    <recommendedName>
        <fullName evidence="7">AAA+ ATPase domain-containing protein</fullName>
    </recommendedName>
</protein>
<evidence type="ECO:0000256" key="2">
    <source>
        <dbReference type="ARBA" id="ARBA00022741"/>
    </source>
</evidence>
<evidence type="ECO:0000256" key="6">
    <source>
        <dbReference type="SAM" id="MobiDB-lite"/>
    </source>
</evidence>
<evidence type="ECO:0000259" key="7">
    <source>
        <dbReference type="SMART" id="SM00382"/>
    </source>
</evidence>
<dbReference type="Pfam" id="PF23247">
    <property type="entry name" value="LRR_RPS2"/>
    <property type="match status" value="1"/>
</dbReference>
<evidence type="ECO:0000256" key="1">
    <source>
        <dbReference type="ARBA" id="ARBA00008894"/>
    </source>
</evidence>
<dbReference type="InterPro" id="IPR057135">
    <property type="entry name" value="At4g27190-like_LRR"/>
</dbReference>
<dbReference type="SUPFAM" id="SSF52540">
    <property type="entry name" value="P-loop containing nucleoside triphosphate hydrolases"/>
    <property type="match status" value="1"/>
</dbReference>
<dbReference type="GO" id="GO:0006952">
    <property type="term" value="P:defense response"/>
    <property type="evidence" value="ECO:0007669"/>
    <property type="project" value="UniProtKB-KW"/>
</dbReference>
<keyword evidence="9" id="KW-1185">Reference proteome</keyword>
<dbReference type="InterPro" id="IPR032675">
    <property type="entry name" value="LRR_dom_sf"/>
</dbReference>
<dbReference type="SUPFAM" id="SSF52058">
    <property type="entry name" value="L domain-like"/>
    <property type="match status" value="1"/>
</dbReference>
<evidence type="ECO:0000313" key="9">
    <source>
        <dbReference type="Proteomes" id="UP000323000"/>
    </source>
</evidence>
<feature type="region of interest" description="Disordered" evidence="6">
    <location>
        <begin position="279"/>
        <end position="301"/>
    </location>
</feature>
<dbReference type="Gene3D" id="3.80.10.10">
    <property type="entry name" value="Ribonuclease Inhibitor"/>
    <property type="match status" value="1"/>
</dbReference>
<comment type="similarity">
    <text evidence="1">Belongs to the disease resistance NB-LRR family.</text>
</comment>
<dbReference type="Gene3D" id="1.10.8.430">
    <property type="entry name" value="Helical domain of apoptotic protease-activating factors"/>
    <property type="match status" value="1"/>
</dbReference>
<dbReference type="InterPro" id="IPR003593">
    <property type="entry name" value="AAA+_ATPase"/>
</dbReference>
<keyword evidence="3" id="KW-0611">Plant defense</keyword>
<proteinExistence type="inferred from homology"/>
<sequence length="1030" mass="117112">MEDVATSVAGKVAELSVVPIGKHILYPFKYKSNMEELTKQVEKLTNLRDTVQHSVDEAKRQGDGIEKHVEKWMDSVDEFTNGVVKPIIDDQVKAGKLCSFGFCPNLMARYSLSKKAAKTTKDGVDLLGEGKFEKFSFRPSLQKTPSIFIRGYGDFDSRKPIFNDLMDALTDADVNLIGVYGMGGVGKTTLVKRVVGQAIQDKLFDDVVMAEVTEIPDIRKIQGQIADKLGLTFKEESLSGRADRLRDRLKKEKRLLLVLDNIWAKLDLEAVGIPLREEEEKRSSLQADRKGRNDEQRQSLQADWKGRKAILDLEAVGVRLREEEEKRSSQQEEDPKGRNDEQRQCKILFTSRSEAVLSNDMNVEKNFLINILSDEEAGNLFWKTVGDSAKQSDFDIIGIEIVRFCAGLPVAIATIASALKKKSLFDWKDALDQLRRSNPIYIKGMHANVYSAIKLSYDFLDSEEAKSLFLLCSLYKASSNISLNYLLRYCIGFGLFQDVSTLEQGRNRFHKLINDLKASCLLLEGTTNKRVKMHDIIHVVAISIASTDKLMFDIQDVTDLKEMLEEKLPKDSTAISLCCKDVSMLPRRLEYPKLKLLFLFMREFSSQISDAFFEEAKELKVLDMTKFHMVSLPLSLSKLTNLQTLCLDQCQLKNVAIIGELKRLEILCFWGSDIEQLPTQIGQLTRLRLLELSNCSELKVISPNVISSLTRLEELYMGNSFIQWEVEGQSNASLSELKQLSRLTTLEIHILDAQIMPQDLLIFEKLERYRIIIGDEWYWSDDYESWRRLKLQLNNSIYLGNGVKMLLNRTEDLYLDELKDVKNVLYELNGEGFPQLKHLHVQYGHEIQCIVNSIQQGLCNVFPKLESLFLHNLINLEKICNGQLATESFGNLRIVNVGNCDKLKHLFSFSMAKNLLKLQEIEVTDCNKLEEIVFIESKGQDHQNRRISEIEFSQLRTLTLQSLPQLTSFGCKKFTPNTGYQEILAEDELDGCIPSFGQNVCSSSSCSPLFFSFIIGGFAPKLGELEAVFN</sequence>
<name>A0A5C7HSB8_9ROSI</name>
<keyword evidence="5" id="KW-0175">Coiled coil</keyword>
<feature type="compositionally biased region" description="Basic and acidic residues" evidence="6">
    <location>
        <begin position="279"/>
        <end position="297"/>
    </location>
</feature>
<keyword evidence="2" id="KW-0547">Nucleotide-binding</keyword>
<dbReference type="PANTHER" id="PTHR33463:SF203">
    <property type="entry name" value="AAA+ ATPASE DOMAIN-CONTAINING PROTEIN"/>
    <property type="match status" value="1"/>
</dbReference>
<dbReference type="GO" id="GO:0043531">
    <property type="term" value="F:ADP binding"/>
    <property type="evidence" value="ECO:0007669"/>
    <property type="project" value="InterPro"/>
</dbReference>
<dbReference type="EMBL" id="VAHF01000007">
    <property type="protein sequence ID" value="TXG59156.1"/>
    <property type="molecule type" value="Genomic_DNA"/>
</dbReference>
<dbReference type="OrthoDB" id="1579323at2759"/>
<gene>
    <name evidence="8" type="ORF">EZV62_016985</name>
</gene>
<dbReference type="Gene3D" id="3.40.50.300">
    <property type="entry name" value="P-loop containing nucleotide triphosphate hydrolases"/>
    <property type="match status" value="1"/>
</dbReference>
<dbReference type="InterPro" id="IPR002182">
    <property type="entry name" value="NB-ARC"/>
</dbReference>
<evidence type="ECO:0000313" key="8">
    <source>
        <dbReference type="EMBL" id="TXG59156.1"/>
    </source>
</evidence>
<evidence type="ECO:0000256" key="5">
    <source>
        <dbReference type="SAM" id="Coils"/>
    </source>
</evidence>
<accession>A0A5C7HSB8</accession>
<dbReference type="InterPro" id="IPR027417">
    <property type="entry name" value="P-loop_NTPase"/>
</dbReference>
<dbReference type="PANTHER" id="PTHR33463">
    <property type="entry name" value="NB-ARC DOMAIN-CONTAINING PROTEIN-RELATED"/>
    <property type="match status" value="1"/>
</dbReference>
<dbReference type="AlphaFoldDB" id="A0A5C7HSB8"/>
<dbReference type="InterPro" id="IPR050905">
    <property type="entry name" value="Plant_NBS-LRR"/>
</dbReference>
<organism evidence="8 9">
    <name type="scientific">Acer yangbiense</name>
    <dbReference type="NCBI Taxonomy" id="1000413"/>
    <lineage>
        <taxon>Eukaryota</taxon>
        <taxon>Viridiplantae</taxon>
        <taxon>Streptophyta</taxon>
        <taxon>Embryophyta</taxon>
        <taxon>Tracheophyta</taxon>
        <taxon>Spermatophyta</taxon>
        <taxon>Magnoliopsida</taxon>
        <taxon>eudicotyledons</taxon>
        <taxon>Gunneridae</taxon>
        <taxon>Pentapetalae</taxon>
        <taxon>rosids</taxon>
        <taxon>malvids</taxon>
        <taxon>Sapindales</taxon>
        <taxon>Sapindaceae</taxon>
        <taxon>Hippocastanoideae</taxon>
        <taxon>Acereae</taxon>
        <taxon>Acer</taxon>
    </lineage>
</organism>
<dbReference type="PRINTS" id="PR00364">
    <property type="entry name" value="DISEASERSIST"/>
</dbReference>